<evidence type="ECO:0000256" key="2">
    <source>
        <dbReference type="SAM" id="Phobius"/>
    </source>
</evidence>
<gene>
    <name evidence="4" type="primary">LOC118431854</name>
</gene>
<keyword evidence="2" id="KW-1133">Transmembrane helix</keyword>
<sequence>MHMTTKEPQTVSFCQKLMYASVSFSVDAIVNIVAMYGNVFLLEVAQLPPLQTSGIIFSSMVCMIMTSPVAGYLIDRTDTRWGKVKPWLWCTLPTQIVLYFMRWYVPNFSDNWRFAYYFLVWTSAEIVQCSYSVANKCKVMYMTTDTKERDSITAYRSGAQLLGLVVGVAYHGQIVAAYGQELHSECSTSSNSTVDPNSLQKQREGYLISAGVAGCLLLVTTCASLLGTTDRLSSAADETTEKQPIFESVLDILSHRPFRYLQCIDLFLWMAVFVSILIDIRLLQSLESICTLCHCALFCFEHAFIFCVIFQL</sequence>
<dbReference type="GO" id="GO:0008643">
    <property type="term" value="P:carbohydrate transport"/>
    <property type="evidence" value="ECO:0007669"/>
    <property type="project" value="InterPro"/>
</dbReference>
<dbReference type="PANTHER" id="PTHR11328">
    <property type="entry name" value="MAJOR FACILITATOR SUPERFAMILY DOMAIN-CONTAINING PROTEIN"/>
    <property type="match status" value="1"/>
</dbReference>
<evidence type="ECO:0000313" key="3">
    <source>
        <dbReference type="Proteomes" id="UP000001554"/>
    </source>
</evidence>
<evidence type="ECO:0000313" key="4">
    <source>
        <dbReference type="RefSeq" id="XP_035699151.1"/>
    </source>
</evidence>
<dbReference type="GO" id="GO:0055085">
    <property type="term" value="P:transmembrane transport"/>
    <property type="evidence" value="ECO:0000318"/>
    <property type="project" value="GO_Central"/>
</dbReference>
<name>A0A9J7NDG4_BRAFL</name>
<dbReference type="PANTHER" id="PTHR11328:SF24">
    <property type="entry name" value="MAJOR FACILITATOR SUPERFAMILY (MFS) PROFILE DOMAIN-CONTAINING PROTEIN"/>
    <property type="match status" value="1"/>
</dbReference>
<comment type="similarity">
    <text evidence="1">Belongs to the major facilitator superfamily.</text>
</comment>
<protein>
    <submittedName>
        <fullName evidence="4">Sodium-dependent lysophosphatidylcholine symporter 1-like</fullName>
    </submittedName>
</protein>
<accession>A0A9J7NDG4</accession>
<feature type="transmembrane region" description="Helical" evidence="2">
    <location>
        <begin position="116"/>
        <end position="134"/>
    </location>
</feature>
<keyword evidence="2" id="KW-0812">Transmembrane</keyword>
<feature type="transmembrane region" description="Helical" evidence="2">
    <location>
        <begin position="289"/>
        <end position="311"/>
    </location>
</feature>
<dbReference type="InterPro" id="IPR039672">
    <property type="entry name" value="MFS_2"/>
</dbReference>
<dbReference type="Proteomes" id="UP000001554">
    <property type="component" value="Chromosome 2"/>
</dbReference>
<feature type="transmembrane region" description="Helical" evidence="2">
    <location>
        <begin position="206"/>
        <end position="226"/>
    </location>
</feature>
<reference evidence="4" key="2">
    <citation type="submission" date="2025-08" db="UniProtKB">
        <authorList>
            <consortium name="RefSeq"/>
        </authorList>
    </citation>
    <scope>IDENTIFICATION</scope>
    <source>
        <strain evidence="4">S238N-H82</strain>
        <tissue evidence="4">Testes</tissue>
    </source>
</reference>
<feature type="transmembrane region" description="Helical" evidence="2">
    <location>
        <begin position="86"/>
        <end position="104"/>
    </location>
</feature>
<feature type="transmembrane region" description="Helical" evidence="2">
    <location>
        <begin position="258"/>
        <end position="277"/>
    </location>
</feature>
<feature type="transmembrane region" description="Helical" evidence="2">
    <location>
        <begin position="21"/>
        <end position="42"/>
    </location>
</feature>
<dbReference type="AlphaFoldDB" id="A0A9J7NDG4"/>
<dbReference type="GeneID" id="118431854"/>
<dbReference type="Pfam" id="PF13347">
    <property type="entry name" value="MFS_2"/>
    <property type="match status" value="1"/>
</dbReference>
<keyword evidence="3" id="KW-1185">Reference proteome</keyword>
<evidence type="ECO:0000256" key="1">
    <source>
        <dbReference type="ARBA" id="ARBA00008335"/>
    </source>
</evidence>
<dbReference type="OrthoDB" id="197206at2759"/>
<feature type="transmembrane region" description="Helical" evidence="2">
    <location>
        <begin position="54"/>
        <end position="74"/>
    </location>
</feature>
<dbReference type="RefSeq" id="XP_035699151.1">
    <property type="nucleotide sequence ID" value="XM_035843258.1"/>
</dbReference>
<dbReference type="GO" id="GO:0015293">
    <property type="term" value="F:symporter activity"/>
    <property type="evidence" value="ECO:0007669"/>
    <property type="project" value="InterPro"/>
</dbReference>
<dbReference type="GO" id="GO:0005886">
    <property type="term" value="C:plasma membrane"/>
    <property type="evidence" value="ECO:0000318"/>
    <property type="project" value="GO_Central"/>
</dbReference>
<dbReference type="InterPro" id="IPR036259">
    <property type="entry name" value="MFS_trans_sf"/>
</dbReference>
<keyword evidence="2" id="KW-0472">Membrane</keyword>
<dbReference type="KEGG" id="bfo:118431854"/>
<dbReference type="GO" id="GO:0006869">
    <property type="term" value="P:lipid transport"/>
    <property type="evidence" value="ECO:0000318"/>
    <property type="project" value="GO_Central"/>
</dbReference>
<organism evidence="3 4">
    <name type="scientific">Branchiostoma floridae</name>
    <name type="common">Florida lancelet</name>
    <name type="synonym">Amphioxus</name>
    <dbReference type="NCBI Taxonomy" id="7739"/>
    <lineage>
        <taxon>Eukaryota</taxon>
        <taxon>Metazoa</taxon>
        <taxon>Chordata</taxon>
        <taxon>Cephalochordata</taxon>
        <taxon>Leptocardii</taxon>
        <taxon>Amphioxiformes</taxon>
        <taxon>Branchiostomatidae</taxon>
        <taxon>Branchiostoma</taxon>
    </lineage>
</organism>
<dbReference type="Gene3D" id="1.20.1250.20">
    <property type="entry name" value="MFS general substrate transporter like domains"/>
    <property type="match status" value="1"/>
</dbReference>
<dbReference type="SUPFAM" id="SSF103473">
    <property type="entry name" value="MFS general substrate transporter"/>
    <property type="match status" value="1"/>
</dbReference>
<proteinExistence type="inferred from homology"/>
<reference evidence="3" key="1">
    <citation type="journal article" date="2020" name="Nat. Ecol. Evol.">
        <title>Deeply conserved synteny resolves early events in vertebrate evolution.</title>
        <authorList>
            <person name="Simakov O."/>
            <person name="Marletaz F."/>
            <person name="Yue J.X."/>
            <person name="O'Connell B."/>
            <person name="Jenkins J."/>
            <person name="Brandt A."/>
            <person name="Calef R."/>
            <person name="Tung C.H."/>
            <person name="Huang T.K."/>
            <person name="Schmutz J."/>
            <person name="Satoh N."/>
            <person name="Yu J.K."/>
            <person name="Putnam N.H."/>
            <person name="Green R.E."/>
            <person name="Rokhsar D.S."/>
        </authorList>
    </citation>
    <scope>NUCLEOTIDE SEQUENCE [LARGE SCALE GENOMIC DNA]</scope>
    <source>
        <strain evidence="3">S238N-H82</strain>
    </source>
</reference>